<dbReference type="EMBL" id="LIAE01007524">
    <property type="protein sequence ID" value="PAV78725.1"/>
    <property type="molecule type" value="Genomic_DNA"/>
</dbReference>
<protein>
    <submittedName>
        <fullName evidence="1">Uncharacterized protein</fullName>
    </submittedName>
</protein>
<gene>
    <name evidence="1" type="ORF">WR25_16005</name>
</gene>
<sequence length="275" mass="31034">MFNSTIYIEASYYELPSSIDATYSTGLDKRAVLLTQSSRLRKNVITADQSNSLAIDLLLKYSDPFDSATRYLVYGGPNNVPLGSLFFWYIQNQTFDSSPYNQITIVQFKSYVESTVIINVPENTAKYKSADGTVSRHRTMKPQVNANYTWDVVLDARSGSTALTIWTRDLYPSFLAGIAFDNDNDSTVYLDAGAPTNNDIYRIATYKDYQTASYNSTFFSGNGNYLRWDLFDNTTDYGRVDSGYYFTFEFGSTDKLNLGMPIMIALAIRLLSNFA</sequence>
<evidence type="ECO:0000313" key="1">
    <source>
        <dbReference type="EMBL" id="PAV78725.1"/>
    </source>
</evidence>
<name>A0A2A2KXP4_9BILA</name>
<proteinExistence type="predicted"/>
<evidence type="ECO:0000313" key="2">
    <source>
        <dbReference type="Proteomes" id="UP000218231"/>
    </source>
</evidence>
<comment type="caution">
    <text evidence="1">The sequence shown here is derived from an EMBL/GenBank/DDBJ whole genome shotgun (WGS) entry which is preliminary data.</text>
</comment>
<organism evidence="1 2">
    <name type="scientific">Diploscapter pachys</name>
    <dbReference type="NCBI Taxonomy" id="2018661"/>
    <lineage>
        <taxon>Eukaryota</taxon>
        <taxon>Metazoa</taxon>
        <taxon>Ecdysozoa</taxon>
        <taxon>Nematoda</taxon>
        <taxon>Chromadorea</taxon>
        <taxon>Rhabditida</taxon>
        <taxon>Rhabditina</taxon>
        <taxon>Rhabditomorpha</taxon>
        <taxon>Rhabditoidea</taxon>
        <taxon>Rhabditidae</taxon>
        <taxon>Diploscapter</taxon>
    </lineage>
</organism>
<keyword evidence="2" id="KW-1185">Reference proteome</keyword>
<dbReference type="AlphaFoldDB" id="A0A2A2KXP4"/>
<dbReference type="Proteomes" id="UP000218231">
    <property type="component" value="Unassembled WGS sequence"/>
</dbReference>
<accession>A0A2A2KXP4</accession>
<reference evidence="1 2" key="1">
    <citation type="journal article" date="2017" name="Curr. Biol.">
        <title>Genome architecture and evolution of a unichromosomal asexual nematode.</title>
        <authorList>
            <person name="Fradin H."/>
            <person name="Zegar C."/>
            <person name="Gutwein M."/>
            <person name="Lucas J."/>
            <person name="Kovtun M."/>
            <person name="Corcoran D."/>
            <person name="Baugh L.R."/>
            <person name="Kiontke K."/>
            <person name="Gunsalus K."/>
            <person name="Fitch D.H."/>
            <person name="Piano F."/>
        </authorList>
    </citation>
    <scope>NUCLEOTIDE SEQUENCE [LARGE SCALE GENOMIC DNA]</scope>
    <source>
        <strain evidence="1">PF1309</strain>
    </source>
</reference>